<protein>
    <submittedName>
        <fullName evidence="1">Uncharacterized protein</fullName>
    </submittedName>
</protein>
<accession>X1SU64</accession>
<sequence length="49" mass="5203">DVTLSQSIQSTHAATSATEKLLAVPEWHRRGVYCPLDGDGGGDVVLTLH</sequence>
<dbReference type="AlphaFoldDB" id="X1SU64"/>
<comment type="caution">
    <text evidence="1">The sequence shown here is derived from an EMBL/GenBank/DDBJ whole genome shotgun (WGS) entry which is preliminary data.</text>
</comment>
<gene>
    <name evidence="1" type="ORF">S12H4_35164</name>
</gene>
<reference evidence="1" key="1">
    <citation type="journal article" date="2014" name="Front. Microbiol.">
        <title>High frequency of phylogenetically diverse reductive dehalogenase-homologous genes in deep subseafloor sedimentary metagenomes.</title>
        <authorList>
            <person name="Kawai M."/>
            <person name="Futagami T."/>
            <person name="Toyoda A."/>
            <person name="Takaki Y."/>
            <person name="Nishi S."/>
            <person name="Hori S."/>
            <person name="Arai W."/>
            <person name="Tsubouchi T."/>
            <person name="Morono Y."/>
            <person name="Uchiyama I."/>
            <person name="Ito T."/>
            <person name="Fujiyama A."/>
            <person name="Inagaki F."/>
            <person name="Takami H."/>
        </authorList>
    </citation>
    <scope>NUCLEOTIDE SEQUENCE</scope>
    <source>
        <strain evidence="1">Expedition CK06-06</strain>
    </source>
</reference>
<name>X1SU64_9ZZZZ</name>
<dbReference type="EMBL" id="BARW01020863">
    <property type="protein sequence ID" value="GAI96607.1"/>
    <property type="molecule type" value="Genomic_DNA"/>
</dbReference>
<evidence type="ECO:0000313" key="1">
    <source>
        <dbReference type="EMBL" id="GAI96607.1"/>
    </source>
</evidence>
<feature type="non-terminal residue" evidence="1">
    <location>
        <position position="1"/>
    </location>
</feature>
<proteinExistence type="predicted"/>
<organism evidence="1">
    <name type="scientific">marine sediment metagenome</name>
    <dbReference type="NCBI Taxonomy" id="412755"/>
    <lineage>
        <taxon>unclassified sequences</taxon>
        <taxon>metagenomes</taxon>
        <taxon>ecological metagenomes</taxon>
    </lineage>
</organism>